<evidence type="ECO:0008006" key="3">
    <source>
        <dbReference type="Google" id="ProtNLM"/>
    </source>
</evidence>
<organism evidence="1 2">
    <name type="scientific">Runella slithyformis (strain ATCC 29530 / DSM 19594 / LMG 11500 / NCIMB 11436 / LSU 4)</name>
    <dbReference type="NCBI Taxonomy" id="761193"/>
    <lineage>
        <taxon>Bacteria</taxon>
        <taxon>Pseudomonadati</taxon>
        <taxon>Bacteroidota</taxon>
        <taxon>Cytophagia</taxon>
        <taxon>Cytophagales</taxon>
        <taxon>Spirosomataceae</taxon>
        <taxon>Runella</taxon>
    </lineage>
</organism>
<dbReference type="EMBL" id="CP002859">
    <property type="protein sequence ID" value="AEI49636.1"/>
    <property type="molecule type" value="Genomic_DNA"/>
</dbReference>
<proteinExistence type="predicted"/>
<gene>
    <name evidence="1" type="ordered locus">Runsl_3261</name>
</gene>
<reference evidence="1 2" key="2">
    <citation type="journal article" date="2012" name="Stand. Genomic Sci.">
        <title>Complete genome sequence of the aquatic bacterium Runella slithyformis type strain (LSU 4(T)).</title>
        <authorList>
            <person name="Copeland A."/>
            <person name="Zhang X."/>
            <person name="Misra M."/>
            <person name="Lapidus A."/>
            <person name="Nolan M."/>
            <person name="Lucas S."/>
            <person name="Deshpande S."/>
            <person name="Cheng J.F."/>
            <person name="Tapia R."/>
            <person name="Goodwin L.A."/>
            <person name="Pitluck S."/>
            <person name="Liolios K."/>
            <person name="Pagani I."/>
            <person name="Ivanova N."/>
            <person name="Mikhailova N."/>
            <person name="Pati A."/>
            <person name="Chen A."/>
            <person name="Palaniappan K."/>
            <person name="Land M."/>
            <person name="Hauser L."/>
            <person name="Pan C."/>
            <person name="Jeffries C.D."/>
            <person name="Detter J.C."/>
            <person name="Brambilla E.M."/>
            <person name="Rohde M."/>
            <person name="Djao O.D."/>
            <person name="Goker M."/>
            <person name="Sikorski J."/>
            <person name="Tindall B.J."/>
            <person name="Woyke T."/>
            <person name="Bristow J."/>
            <person name="Eisen J.A."/>
            <person name="Markowitz V."/>
            <person name="Hugenholtz P."/>
            <person name="Kyrpides N.C."/>
            <person name="Klenk H.P."/>
            <person name="Mavromatis K."/>
        </authorList>
    </citation>
    <scope>NUCLEOTIDE SEQUENCE [LARGE SCALE GENOMIC DNA]</scope>
    <source>
        <strain evidence="2">ATCC 29530 / DSM 19594 / LMG 11500 / NCIMB 11436 / LSU 4</strain>
    </source>
</reference>
<protein>
    <recommendedName>
        <fullName evidence="3">Lipoprotein</fullName>
    </recommendedName>
</protein>
<evidence type="ECO:0000313" key="2">
    <source>
        <dbReference type="Proteomes" id="UP000000493"/>
    </source>
</evidence>
<dbReference type="RefSeq" id="WP_013928941.1">
    <property type="nucleotide sequence ID" value="NC_015703.1"/>
</dbReference>
<accession>A0A7U3ZLX3</accession>
<reference evidence="2" key="1">
    <citation type="submission" date="2011-06" db="EMBL/GenBank/DDBJ databases">
        <title>The complete genome of chromosome of Runella slithyformis DSM 19594.</title>
        <authorList>
            <consortium name="US DOE Joint Genome Institute (JGI-PGF)"/>
            <person name="Lucas S."/>
            <person name="Han J."/>
            <person name="Lapidus A."/>
            <person name="Bruce D."/>
            <person name="Goodwin L."/>
            <person name="Pitluck S."/>
            <person name="Peters L."/>
            <person name="Kyrpides N."/>
            <person name="Mavromatis K."/>
            <person name="Ivanova N."/>
            <person name="Ovchinnikova G."/>
            <person name="Zhang X."/>
            <person name="Misra M."/>
            <person name="Detter J.C."/>
            <person name="Tapia R."/>
            <person name="Han C."/>
            <person name="Land M."/>
            <person name="Hauser L."/>
            <person name="Markowitz V."/>
            <person name="Cheng J.-F."/>
            <person name="Hugenholtz P."/>
            <person name="Woyke T."/>
            <person name="Wu D."/>
            <person name="Tindall B."/>
            <person name="Faehrich R."/>
            <person name="Brambilla E."/>
            <person name="Klenk H.-P."/>
            <person name="Eisen J.A."/>
        </authorList>
    </citation>
    <scope>NUCLEOTIDE SEQUENCE [LARGE SCALE GENOMIC DNA]</scope>
    <source>
        <strain evidence="2">ATCC 29530 / DSM 19594 / LMG 11500 / NCIMB 11436 / LSU 4</strain>
    </source>
</reference>
<dbReference type="PROSITE" id="PS51257">
    <property type="entry name" value="PROKAR_LIPOPROTEIN"/>
    <property type="match status" value="1"/>
</dbReference>
<name>A0A7U3ZLX3_RUNSL</name>
<sequence>MKIFYLIVYLLFLSCNNQSKELIKVNTTFKEVSLKENFNGFSLVIPIDGCGPCVEKGISFSKKNLKNPKILFFISSQLNLKPIYQYYTEGELSNKSLLLDKSSLFFKNGLINQGHLLLLEIHQGHVDKMTDIEPNEVDDILSKLEKSINN</sequence>
<dbReference type="KEGG" id="rsi:Runsl_3261"/>
<evidence type="ECO:0000313" key="1">
    <source>
        <dbReference type="EMBL" id="AEI49636.1"/>
    </source>
</evidence>
<dbReference type="Proteomes" id="UP000000493">
    <property type="component" value="Chromosome"/>
</dbReference>
<dbReference type="AlphaFoldDB" id="A0A7U3ZLX3"/>
<keyword evidence="2" id="KW-1185">Reference proteome</keyword>